<feature type="compositionally biased region" description="Basic and acidic residues" evidence="1">
    <location>
        <begin position="137"/>
        <end position="147"/>
    </location>
</feature>
<protein>
    <submittedName>
        <fullName evidence="2">Uncharacterized protein</fullName>
    </submittedName>
</protein>
<sequence>MTLTPGSGIIFRSGEAWNDKGQKKEFRHQFEMWSTQCLWAYISVQPNLKLFDWLEESGNLVAYSYEFAATDVISNDNHVFKCASSWAAVEFKSVSAPFGSMWADNRPSHHPSSAFSKSYGDPHLDGDGGPASQPSGRARDGVGARDN</sequence>
<proteinExistence type="predicted"/>
<accession>E9GXD0</accession>
<dbReference type="HOGENOM" id="CLU_1769949_0_0_1"/>
<dbReference type="Proteomes" id="UP000000305">
    <property type="component" value="Unassembled WGS sequence"/>
</dbReference>
<dbReference type="AlphaFoldDB" id="E9GXD0"/>
<evidence type="ECO:0000256" key="1">
    <source>
        <dbReference type="SAM" id="MobiDB-lite"/>
    </source>
</evidence>
<dbReference type="EMBL" id="GL732572">
    <property type="protein sequence ID" value="EFX75848.1"/>
    <property type="molecule type" value="Genomic_DNA"/>
</dbReference>
<organism evidence="2 3">
    <name type="scientific">Daphnia pulex</name>
    <name type="common">Water flea</name>
    <dbReference type="NCBI Taxonomy" id="6669"/>
    <lineage>
        <taxon>Eukaryota</taxon>
        <taxon>Metazoa</taxon>
        <taxon>Ecdysozoa</taxon>
        <taxon>Arthropoda</taxon>
        <taxon>Crustacea</taxon>
        <taxon>Branchiopoda</taxon>
        <taxon>Diplostraca</taxon>
        <taxon>Cladocera</taxon>
        <taxon>Anomopoda</taxon>
        <taxon>Daphniidae</taxon>
        <taxon>Daphnia</taxon>
    </lineage>
</organism>
<reference evidence="2 3" key="1">
    <citation type="journal article" date="2011" name="Science">
        <title>The ecoresponsive genome of Daphnia pulex.</title>
        <authorList>
            <person name="Colbourne J.K."/>
            <person name="Pfrender M.E."/>
            <person name="Gilbert D."/>
            <person name="Thomas W.K."/>
            <person name="Tucker A."/>
            <person name="Oakley T.H."/>
            <person name="Tokishita S."/>
            <person name="Aerts A."/>
            <person name="Arnold G.J."/>
            <person name="Basu M.K."/>
            <person name="Bauer D.J."/>
            <person name="Caceres C.E."/>
            <person name="Carmel L."/>
            <person name="Casola C."/>
            <person name="Choi J.H."/>
            <person name="Detter J.C."/>
            <person name="Dong Q."/>
            <person name="Dusheyko S."/>
            <person name="Eads B.D."/>
            <person name="Frohlich T."/>
            <person name="Geiler-Samerotte K.A."/>
            <person name="Gerlach D."/>
            <person name="Hatcher P."/>
            <person name="Jogdeo S."/>
            <person name="Krijgsveld J."/>
            <person name="Kriventseva E.V."/>
            <person name="Kultz D."/>
            <person name="Laforsch C."/>
            <person name="Lindquist E."/>
            <person name="Lopez J."/>
            <person name="Manak J.R."/>
            <person name="Muller J."/>
            <person name="Pangilinan J."/>
            <person name="Patwardhan R.P."/>
            <person name="Pitluck S."/>
            <person name="Pritham E.J."/>
            <person name="Rechtsteiner A."/>
            <person name="Rho M."/>
            <person name="Rogozin I.B."/>
            <person name="Sakarya O."/>
            <person name="Salamov A."/>
            <person name="Schaack S."/>
            <person name="Shapiro H."/>
            <person name="Shiga Y."/>
            <person name="Skalitzky C."/>
            <person name="Smith Z."/>
            <person name="Souvorov A."/>
            <person name="Sung W."/>
            <person name="Tang Z."/>
            <person name="Tsuchiya D."/>
            <person name="Tu H."/>
            <person name="Vos H."/>
            <person name="Wang M."/>
            <person name="Wolf Y.I."/>
            <person name="Yamagata H."/>
            <person name="Yamada T."/>
            <person name="Ye Y."/>
            <person name="Shaw J.R."/>
            <person name="Andrews J."/>
            <person name="Crease T.J."/>
            <person name="Tang H."/>
            <person name="Lucas S.M."/>
            <person name="Robertson H.M."/>
            <person name="Bork P."/>
            <person name="Koonin E.V."/>
            <person name="Zdobnov E.M."/>
            <person name="Grigoriev I.V."/>
            <person name="Lynch M."/>
            <person name="Boore J.L."/>
        </authorList>
    </citation>
    <scope>NUCLEOTIDE SEQUENCE [LARGE SCALE GENOMIC DNA]</scope>
</reference>
<evidence type="ECO:0000313" key="3">
    <source>
        <dbReference type="Proteomes" id="UP000000305"/>
    </source>
</evidence>
<evidence type="ECO:0000313" key="2">
    <source>
        <dbReference type="EMBL" id="EFX75848.1"/>
    </source>
</evidence>
<feature type="region of interest" description="Disordered" evidence="1">
    <location>
        <begin position="107"/>
        <end position="147"/>
    </location>
</feature>
<gene>
    <name evidence="2" type="ORF">DAPPUDRAFT_249830</name>
</gene>
<keyword evidence="3" id="KW-1185">Reference proteome</keyword>
<name>E9GXD0_DAPPU</name>
<dbReference type="InParanoid" id="E9GXD0"/>
<dbReference type="KEGG" id="dpx:DAPPUDRAFT_249830"/>